<feature type="chain" id="PRO_5007593256" evidence="1">
    <location>
        <begin position="20"/>
        <end position="231"/>
    </location>
</feature>
<dbReference type="Proteomes" id="UP000076078">
    <property type="component" value="Unassembled WGS sequence"/>
</dbReference>
<evidence type="ECO:0000256" key="1">
    <source>
        <dbReference type="SAM" id="SignalP"/>
    </source>
</evidence>
<sequence length="231" mass="25559">MYKYIYLFLFTLLIVNISCQNSNDYAIKIQLKTSDVTALTQKGLNIYMVLSNTLSSGNFSILASLPPKAVSRISYNTSGNSVFATESINPFATPQLDAVLPSVPGYLYTYQDGSFSKNTSSSIGPTEYVLQNGDNQDIVLGLAQDIVINSQYYQSVPLFYIDFASGNYVPFYNLASFSLFLAPNTYSIGDPIPSIKYIAASPISTYDFSQAYSNSVTFVYDDQNGYFEVFN</sequence>
<comment type="caution">
    <text evidence="2">The sequence shown here is derived from an EMBL/GenBank/DDBJ whole genome shotgun (WGS) entry which is preliminary data.</text>
</comment>
<protein>
    <submittedName>
        <fullName evidence="2">Uncharacterized protein</fullName>
    </submittedName>
</protein>
<organism evidence="2 3">
    <name type="scientific">Tieghemostelium lacteum</name>
    <name type="common">Slime mold</name>
    <name type="synonym">Dictyostelium lacteum</name>
    <dbReference type="NCBI Taxonomy" id="361077"/>
    <lineage>
        <taxon>Eukaryota</taxon>
        <taxon>Amoebozoa</taxon>
        <taxon>Evosea</taxon>
        <taxon>Eumycetozoa</taxon>
        <taxon>Dictyostelia</taxon>
        <taxon>Dictyosteliales</taxon>
        <taxon>Raperosteliaceae</taxon>
        <taxon>Tieghemostelium</taxon>
    </lineage>
</organism>
<name>A0A151ZG17_TIELA</name>
<dbReference type="InParanoid" id="A0A151ZG17"/>
<keyword evidence="1" id="KW-0732">Signal</keyword>
<feature type="signal peptide" evidence="1">
    <location>
        <begin position="1"/>
        <end position="19"/>
    </location>
</feature>
<dbReference type="AlphaFoldDB" id="A0A151ZG17"/>
<dbReference type="EMBL" id="LODT01000028">
    <property type="protein sequence ID" value="KYQ92916.1"/>
    <property type="molecule type" value="Genomic_DNA"/>
</dbReference>
<reference evidence="2 3" key="1">
    <citation type="submission" date="2015-12" db="EMBL/GenBank/DDBJ databases">
        <title>Dictyostelia acquired genes for synthesis and detection of signals that induce cell-type specialization by lateral gene transfer from prokaryotes.</title>
        <authorList>
            <person name="Gloeckner G."/>
            <person name="Schaap P."/>
        </authorList>
    </citation>
    <scope>NUCLEOTIDE SEQUENCE [LARGE SCALE GENOMIC DNA]</scope>
    <source>
        <strain evidence="2 3">TK</strain>
    </source>
</reference>
<evidence type="ECO:0000313" key="3">
    <source>
        <dbReference type="Proteomes" id="UP000076078"/>
    </source>
</evidence>
<keyword evidence="3" id="KW-1185">Reference proteome</keyword>
<proteinExistence type="predicted"/>
<evidence type="ECO:0000313" key="2">
    <source>
        <dbReference type="EMBL" id="KYQ92916.1"/>
    </source>
</evidence>
<gene>
    <name evidence="2" type="ORF">DLAC_05509</name>
</gene>
<accession>A0A151ZG17</accession>